<dbReference type="InterPro" id="IPR019407">
    <property type="entry name" value="CTU2"/>
</dbReference>
<evidence type="ECO:0000256" key="2">
    <source>
        <dbReference type="ARBA" id="ARBA00022694"/>
    </source>
</evidence>
<keyword evidence="2" id="KW-0819">tRNA processing</keyword>
<dbReference type="GO" id="GO:0005829">
    <property type="term" value="C:cytosol"/>
    <property type="evidence" value="ECO:0007669"/>
    <property type="project" value="TreeGrafter"/>
</dbReference>
<keyword evidence="1" id="KW-0963">Cytoplasm</keyword>
<comment type="caution">
    <text evidence="3">The sequence shown here is derived from an EMBL/GenBank/DDBJ whole genome shotgun (WGS) entry which is preliminary data.</text>
</comment>
<proteinExistence type="predicted"/>
<dbReference type="Pfam" id="PF10288">
    <property type="entry name" value="CTU2"/>
    <property type="match status" value="1"/>
</dbReference>
<dbReference type="GO" id="GO:0016783">
    <property type="term" value="F:sulfurtransferase activity"/>
    <property type="evidence" value="ECO:0007669"/>
    <property type="project" value="TreeGrafter"/>
</dbReference>
<dbReference type="GO" id="GO:0000049">
    <property type="term" value="F:tRNA binding"/>
    <property type="evidence" value="ECO:0007669"/>
    <property type="project" value="InterPro"/>
</dbReference>
<reference evidence="3" key="1">
    <citation type="journal article" date="2020" name="Fungal Divers.">
        <title>Resolving the Mortierellaceae phylogeny through synthesis of multi-gene phylogenetics and phylogenomics.</title>
        <authorList>
            <person name="Vandepol N."/>
            <person name="Liber J."/>
            <person name="Desiro A."/>
            <person name="Na H."/>
            <person name="Kennedy M."/>
            <person name="Barry K."/>
            <person name="Grigoriev I.V."/>
            <person name="Miller A.N."/>
            <person name="O'Donnell K."/>
            <person name="Stajich J.E."/>
            <person name="Bonito G."/>
        </authorList>
    </citation>
    <scope>NUCLEOTIDE SEQUENCE</scope>
    <source>
        <strain evidence="3">KOD948</strain>
    </source>
</reference>
<dbReference type="Gene3D" id="3.40.50.620">
    <property type="entry name" value="HUPs"/>
    <property type="match status" value="1"/>
</dbReference>
<dbReference type="InterPro" id="IPR014729">
    <property type="entry name" value="Rossmann-like_a/b/a_fold"/>
</dbReference>
<evidence type="ECO:0000313" key="4">
    <source>
        <dbReference type="Proteomes" id="UP000726737"/>
    </source>
</evidence>
<evidence type="ECO:0000256" key="1">
    <source>
        <dbReference type="ARBA" id="ARBA00022490"/>
    </source>
</evidence>
<organism evidence="3 4">
    <name type="scientific">Mortierella polycephala</name>
    <dbReference type="NCBI Taxonomy" id="41804"/>
    <lineage>
        <taxon>Eukaryota</taxon>
        <taxon>Fungi</taxon>
        <taxon>Fungi incertae sedis</taxon>
        <taxon>Mucoromycota</taxon>
        <taxon>Mortierellomycotina</taxon>
        <taxon>Mortierellomycetes</taxon>
        <taxon>Mortierellales</taxon>
        <taxon>Mortierellaceae</taxon>
        <taxon>Mortierella</taxon>
    </lineage>
</organism>
<keyword evidence="4" id="KW-1185">Reference proteome</keyword>
<dbReference type="EMBL" id="JAAAJA010000569">
    <property type="protein sequence ID" value="KAG0251747.1"/>
    <property type="molecule type" value="Genomic_DNA"/>
</dbReference>
<gene>
    <name evidence="3" type="primary">CTU2</name>
    <name evidence="3" type="ORF">BG011_007393</name>
</gene>
<evidence type="ECO:0000313" key="3">
    <source>
        <dbReference type="EMBL" id="KAG0251747.1"/>
    </source>
</evidence>
<dbReference type="Proteomes" id="UP000726737">
    <property type="component" value="Unassembled WGS sequence"/>
</dbReference>
<protein>
    <submittedName>
        <fullName evidence="3">Cytoplasmic tRNA 2-thiolation protein 2</fullName>
    </submittedName>
</protein>
<dbReference type="GO" id="GO:0002143">
    <property type="term" value="P:tRNA wobble position uridine thiolation"/>
    <property type="evidence" value="ECO:0007669"/>
    <property type="project" value="TreeGrafter"/>
</dbReference>
<accession>A0A9P6TY80</accession>
<sequence length="436" mass="47425">MEQAQSIAAGYGYSFHGASIEDIYDPEWSDSQCFEAVASLVTSLPKEQLATSGQAPELLTKVIPLRTSTSTSMSAPDNTEETLASPITSVRSKLSRTEKISKLKALLGACTTLTAKETILQHFRSSLLVQLTKRAQCTILALGDSATMVAVQIIGLTASGRGYSLPHETSLLSNWIQDCKIIRPLKDCLVKELDTFCRLNDLELIEKHSAQLDWTMRTKAEVKSINRLTKEFITGLDKEFPSTVATVCRTAAKLTAPEATYENKCPLCHGPVQKDVQEWKSRITVMTAPSDNANNNPPSKPAEADGCCSSNGSGCCSGNSAATCSQPPQQQSHDTAATLPFSSLLCYGCLTNLRDLDLKTVGNQTGDDTSSFELPPYVAESILDRMGFPSLESFQEQQESTARARAAEMDPRESLREQIQEFLIASDDEDDEGDEA</sequence>
<dbReference type="OrthoDB" id="25129at2759"/>
<dbReference type="PANTHER" id="PTHR20882:SF14">
    <property type="entry name" value="CYTOPLASMIC TRNA 2-THIOLATION PROTEIN 2"/>
    <property type="match status" value="1"/>
</dbReference>
<name>A0A9P6TY80_9FUNG</name>
<dbReference type="PANTHER" id="PTHR20882">
    <property type="entry name" value="CYTOPLASMIC TRNA 2-THIOLATION PROTEIN 2"/>
    <property type="match status" value="1"/>
</dbReference>
<dbReference type="AlphaFoldDB" id="A0A9P6TY80"/>